<dbReference type="HOGENOM" id="CLU_3202007_0_0_3"/>
<dbReference type="EMBL" id="CP011304">
    <property type="protein sequence ID" value="AKE66166.1"/>
    <property type="molecule type" value="Genomic_DNA"/>
</dbReference>
<evidence type="ECO:0000313" key="1">
    <source>
        <dbReference type="EMBL" id="AKE66166.1"/>
    </source>
</evidence>
<protein>
    <submittedName>
        <fullName evidence="1">Uncharacterized protein</fullName>
    </submittedName>
</protein>
<reference evidence="1 2" key="1">
    <citation type="journal article" date="2015" name="Genome Announc.">
        <title>Complete Genome Sequence of Microcystis aeruginosa NIES-2549, a Bloom-Forming Cyanobacterium from Lake Kasumigaura, Japan.</title>
        <authorList>
            <person name="Yamaguchi H."/>
            <person name="Suzuki S."/>
            <person name="Tanabe Y."/>
            <person name="Osana Y."/>
            <person name="Shimura Y."/>
            <person name="Ishida K."/>
            <person name="Kawachi M."/>
        </authorList>
    </citation>
    <scope>NUCLEOTIDE SEQUENCE [LARGE SCALE GENOMIC DNA]</scope>
    <source>
        <strain evidence="1 2">NIES-2549</strain>
    </source>
</reference>
<name>A0A0F6U704_MICAE</name>
<sequence length="45" mass="5281">MPFSPFTLIPYFFFFLFFPALRRVDFVGANSTHLVDFCLTIVKDC</sequence>
<dbReference type="Proteomes" id="UP000034103">
    <property type="component" value="Chromosome"/>
</dbReference>
<dbReference type="PATRIC" id="fig|1641812.3.peg.3972"/>
<accession>A0A0F6U704</accession>
<dbReference type="AlphaFoldDB" id="A0A0F6U704"/>
<proteinExistence type="predicted"/>
<organism evidence="1 2">
    <name type="scientific">Microcystis aeruginosa NIES-2549</name>
    <dbReference type="NCBI Taxonomy" id="1641812"/>
    <lineage>
        <taxon>Bacteria</taxon>
        <taxon>Bacillati</taxon>
        <taxon>Cyanobacteriota</taxon>
        <taxon>Cyanophyceae</taxon>
        <taxon>Oscillatoriophycideae</taxon>
        <taxon>Chroococcales</taxon>
        <taxon>Microcystaceae</taxon>
        <taxon>Microcystis</taxon>
    </lineage>
</organism>
<gene>
    <name evidence="1" type="ORF">MYAER_3836</name>
</gene>
<evidence type="ECO:0000313" key="2">
    <source>
        <dbReference type="Proteomes" id="UP000034103"/>
    </source>
</evidence>